<protein>
    <recommendedName>
        <fullName evidence="3">Periplasmic protein</fullName>
    </recommendedName>
</protein>
<name>A0A6S6SB91_9BACT</name>
<proteinExistence type="predicted"/>
<dbReference type="EMBL" id="CACVAS010000030">
    <property type="protein sequence ID" value="CAA6803466.1"/>
    <property type="molecule type" value="Genomic_DNA"/>
</dbReference>
<feature type="signal peptide" evidence="1">
    <location>
        <begin position="1"/>
        <end position="19"/>
    </location>
</feature>
<sequence length="186" mass="20619">MKNLFISTLLLLSINVAQAETNSDIEICKTYINKATTYQSTMKSDPISQATFAFYKDEVVSHCGSIVAKIPFDKNFFVNNLMKTDTKNVENCKLSIKMAKASVEDGNISPFSVHAHKINIIDNCGTLVAKKAPTFCLFDIVDNSKEDLKNRCIASIQKAHADTNPKTLQMHKEDIVANCGKLHSTL</sequence>
<feature type="chain" id="PRO_5028386712" description="Periplasmic protein" evidence="1">
    <location>
        <begin position="20"/>
        <end position="186"/>
    </location>
</feature>
<reference evidence="2" key="1">
    <citation type="submission" date="2020-01" db="EMBL/GenBank/DDBJ databases">
        <authorList>
            <person name="Meier V. D."/>
            <person name="Meier V D."/>
        </authorList>
    </citation>
    <scope>NUCLEOTIDE SEQUENCE</scope>
    <source>
        <strain evidence="2">HLG_WM_MAG_01</strain>
    </source>
</reference>
<dbReference type="AlphaFoldDB" id="A0A6S6SB91"/>
<keyword evidence="1" id="KW-0732">Signal</keyword>
<evidence type="ECO:0000313" key="2">
    <source>
        <dbReference type="EMBL" id="CAA6803466.1"/>
    </source>
</evidence>
<gene>
    <name evidence="2" type="ORF">HELGO_WM2797</name>
</gene>
<evidence type="ECO:0008006" key="3">
    <source>
        <dbReference type="Google" id="ProtNLM"/>
    </source>
</evidence>
<evidence type="ECO:0000256" key="1">
    <source>
        <dbReference type="SAM" id="SignalP"/>
    </source>
</evidence>
<accession>A0A6S6SB91</accession>
<organism evidence="2">
    <name type="scientific">uncultured Sulfurovum sp</name>
    <dbReference type="NCBI Taxonomy" id="269237"/>
    <lineage>
        <taxon>Bacteria</taxon>
        <taxon>Pseudomonadati</taxon>
        <taxon>Campylobacterota</taxon>
        <taxon>Epsilonproteobacteria</taxon>
        <taxon>Campylobacterales</taxon>
        <taxon>Sulfurovaceae</taxon>
        <taxon>Sulfurovum</taxon>
        <taxon>environmental samples</taxon>
    </lineage>
</organism>